<dbReference type="EMBL" id="JARIHO010000023">
    <property type="protein sequence ID" value="KAJ7343266.1"/>
    <property type="molecule type" value="Genomic_DNA"/>
</dbReference>
<dbReference type="Proteomes" id="UP001218218">
    <property type="component" value="Unassembled WGS sequence"/>
</dbReference>
<evidence type="ECO:0000256" key="1">
    <source>
        <dbReference type="SAM" id="MobiDB-lite"/>
    </source>
</evidence>
<dbReference type="PANTHER" id="PTHR33096">
    <property type="entry name" value="CXC2 DOMAIN-CONTAINING PROTEIN"/>
    <property type="match status" value="1"/>
</dbReference>
<gene>
    <name evidence="2" type="ORF">DFH08DRAFT_1009750</name>
</gene>
<feature type="compositionally biased region" description="Acidic residues" evidence="1">
    <location>
        <begin position="832"/>
        <end position="842"/>
    </location>
</feature>
<evidence type="ECO:0000313" key="2">
    <source>
        <dbReference type="EMBL" id="KAJ7343266.1"/>
    </source>
</evidence>
<dbReference type="AlphaFoldDB" id="A0AAD7EQ18"/>
<keyword evidence="3" id="KW-1185">Reference proteome</keyword>
<dbReference type="PANTHER" id="PTHR33096:SF1">
    <property type="entry name" value="CXC1-LIKE CYSTEINE CLUSTER ASSOCIATED WITH KDZ TRANSPOSASES DOMAIN-CONTAINING PROTEIN"/>
    <property type="match status" value="1"/>
</dbReference>
<reference evidence="2" key="1">
    <citation type="submission" date="2023-03" db="EMBL/GenBank/DDBJ databases">
        <title>Massive genome expansion in bonnet fungi (Mycena s.s.) driven by repeated elements and novel gene families across ecological guilds.</title>
        <authorList>
            <consortium name="Lawrence Berkeley National Laboratory"/>
            <person name="Harder C.B."/>
            <person name="Miyauchi S."/>
            <person name="Viragh M."/>
            <person name="Kuo A."/>
            <person name="Thoen E."/>
            <person name="Andreopoulos B."/>
            <person name="Lu D."/>
            <person name="Skrede I."/>
            <person name="Drula E."/>
            <person name="Henrissat B."/>
            <person name="Morin E."/>
            <person name="Kohler A."/>
            <person name="Barry K."/>
            <person name="LaButti K."/>
            <person name="Morin E."/>
            <person name="Salamov A."/>
            <person name="Lipzen A."/>
            <person name="Mereny Z."/>
            <person name="Hegedus B."/>
            <person name="Baldrian P."/>
            <person name="Stursova M."/>
            <person name="Weitz H."/>
            <person name="Taylor A."/>
            <person name="Grigoriev I.V."/>
            <person name="Nagy L.G."/>
            <person name="Martin F."/>
            <person name="Kauserud H."/>
        </authorList>
    </citation>
    <scope>NUCLEOTIDE SEQUENCE</scope>
    <source>
        <strain evidence="2">CBHHK002</strain>
    </source>
</reference>
<name>A0AAD7EQ18_9AGAR</name>
<accession>A0AAD7EQ18</accession>
<protein>
    <submittedName>
        <fullName evidence="2">Uncharacterized protein</fullName>
    </submittedName>
</protein>
<sequence>MEDDNRADFEHLQSLAEDDDFHAGDMPNFPEVVNVGDILMGTERAELSHAGGEFASLEEDIEGDWVDETPRKREDWRTRRDRTELRNRAFLSQMPEMVSAYIRMCAESEMPARPRSESRVTVEEVYEIQVVDMFETAGVDVKLDPRGNGVVPALILAEMIPCAPDRPTVAVKVRVLEVYRVAHVHCPQLAIQSFVKSLCDLHGALGRDSKWRLKHACPACTYKLEGEDALIFDMLTCFDGNDSLKRVLQRDKVAMVDSETGEPVLGKSSERVDNRDAGDGYFLLQERVEKWVKDRVADRLPMQAAGKEEDNPCADRWKNMINDVTSKMWGIFDETGIFLALCRHGFVLVIADMIRSGELAKYPLAVVEELLDAFGMNLRVGYDVGCHFGATVANSSLGDEAWEKNLKCLVGSFHGHAHNRLCQLRFLATYVEGMGLEDLEGCERFFSRSNGLAKSCRYASRFHRQQEISTYAKHFDSFETYANLSKFLCSNYRQALTILKTEGALQTWMQHEGVDSVDRFHEWLTEERSYLEGLKDAAKTNEETLEMEYVQKLVNLSASQGADGTYTPGVSKEDRARRRAQEKVEKDLERVEELEEALDVVERWTTESAKWGATVEEIKRRKYAVALNALELLIVERIFELTKMNQSQTGYKMRKHIAKALQARSKAVRAAIDRYNEAAGALNPPMPSITWEQVVEYAFLADFDILRDTRAEVQSKPWTRPAYRLAMDHYFKILRACEEIKRLNVEIPRVVTWIRDENRFLRKMERILSDGEGKSDVEKETDGYMAVQVRLYHQRRGRFDAGHLKRFHELARMPGFTGSLRCGVAVERREDGEDEMDVDDELAPGMVEPHDPQAQGSDDEGDEAGDQAVSGLLY</sequence>
<proteinExistence type="predicted"/>
<dbReference type="InterPro" id="IPR040521">
    <property type="entry name" value="KDZ"/>
</dbReference>
<organism evidence="2 3">
    <name type="scientific">Mycena albidolilacea</name>
    <dbReference type="NCBI Taxonomy" id="1033008"/>
    <lineage>
        <taxon>Eukaryota</taxon>
        <taxon>Fungi</taxon>
        <taxon>Dikarya</taxon>
        <taxon>Basidiomycota</taxon>
        <taxon>Agaricomycotina</taxon>
        <taxon>Agaricomycetes</taxon>
        <taxon>Agaricomycetidae</taxon>
        <taxon>Agaricales</taxon>
        <taxon>Marasmiineae</taxon>
        <taxon>Mycenaceae</taxon>
        <taxon>Mycena</taxon>
    </lineage>
</organism>
<feature type="region of interest" description="Disordered" evidence="1">
    <location>
        <begin position="830"/>
        <end position="874"/>
    </location>
</feature>
<dbReference type="Pfam" id="PF18758">
    <property type="entry name" value="KDZ"/>
    <property type="match status" value="1"/>
</dbReference>
<evidence type="ECO:0000313" key="3">
    <source>
        <dbReference type="Proteomes" id="UP001218218"/>
    </source>
</evidence>
<comment type="caution">
    <text evidence="2">The sequence shown here is derived from an EMBL/GenBank/DDBJ whole genome shotgun (WGS) entry which is preliminary data.</text>
</comment>